<sequence length="188" mass="21005">MVVYEEIDHHEALNVSVKKHDVYLTIEEHCDSLICEKVLSGANGSNAGSTNKNENPSELSKLDNPDNLNVAKKMTAEPEGIEENISTTTTLWVKTGRVCCKMHHGGQRGVTEKKFSYIQVHDMVCYAKSEESSLLPKFAIVPFSPDASFCYLHYVFASAQKREEKKNHGDIMVSVTSPATFLSFKEVF</sequence>
<protein>
    <submittedName>
        <fullName evidence="1">Uncharacterized protein</fullName>
    </submittedName>
</protein>
<evidence type="ECO:0000313" key="2">
    <source>
        <dbReference type="Proteomes" id="UP001056120"/>
    </source>
</evidence>
<name>A0ACB9I147_9ASTR</name>
<evidence type="ECO:0000313" key="1">
    <source>
        <dbReference type="EMBL" id="KAI3800787.1"/>
    </source>
</evidence>
<dbReference type="Proteomes" id="UP001056120">
    <property type="component" value="Linkage Group LG10"/>
</dbReference>
<gene>
    <name evidence="1" type="ORF">L1987_28883</name>
</gene>
<reference evidence="2" key="1">
    <citation type="journal article" date="2022" name="Mol. Ecol. Resour.">
        <title>The genomes of chicory, endive, great burdock and yacon provide insights into Asteraceae palaeo-polyploidization history and plant inulin production.</title>
        <authorList>
            <person name="Fan W."/>
            <person name="Wang S."/>
            <person name="Wang H."/>
            <person name="Wang A."/>
            <person name="Jiang F."/>
            <person name="Liu H."/>
            <person name="Zhao H."/>
            <person name="Xu D."/>
            <person name="Zhang Y."/>
        </authorList>
    </citation>
    <scope>NUCLEOTIDE SEQUENCE [LARGE SCALE GENOMIC DNA]</scope>
    <source>
        <strain evidence="2">cv. Yunnan</strain>
    </source>
</reference>
<keyword evidence="2" id="KW-1185">Reference proteome</keyword>
<proteinExistence type="predicted"/>
<accession>A0ACB9I147</accession>
<dbReference type="EMBL" id="CM042027">
    <property type="protein sequence ID" value="KAI3800787.1"/>
    <property type="molecule type" value="Genomic_DNA"/>
</dbReference>
<reference evidence="1 2" key="2">
    <citation type="journal article" date="2022" name="Mol. Ecol. Resour.">
        <title>The genomes of chicory, endive, great burdock and yacon provide insights into Asteraceae paleo-polyploidization history and plant inulin production.</title>
        <authorList>
            <person name="Fan W."/>
            <person name="Wang S."/>
            <person name="Wang H."/>
            <person name="Wang A."/>
            <person name="Jiang F."/>
            <person name="Liu H."/>
            <person name="Zhao H."/>
            <person name="Xu D."/>
            <person name="Zhang Y."/>
        </authorList>
    </citation>
    <scope>NUCLEOTIDE SEQUENCE [LARGE SCALE GENOMIC DNA]</scope>
    <source>
        <strain evidence="2">cv. Yunnan</strain>
        <tissue evidence="1">Leaves</tissue>
    </source>
</reference>
<organism evidence="1 2">
    <name type="scientific">Smallanthus sonchifolius</name>
    <dbReference type="NCBI Taxonomy" id="185202"/>
    <lineage>
        <taxon>Eukaryota</taxon>
        <taxon>Viridiplantae</taxon>
        <taxon>Streptophyta</taxon>
        <taxon>Embryophyta</taxon>
        <taxon>Tracheophyta</taxon>
        <taxon>Spermatophyta</taxon>
        <taxon>Magnoliopsida</taxon>
        <taxon>eudicotyledons</taxon>
        <taxon>Gunneridae</taxon>
        <taxon>Pentapetalae</taxon>
        <taxon>asterids</taxon>
        <taxon>campanulids</taxon>
        <taxon>Asterales</taxon>
        <taxon>Asteraceae</taxon>
        <taxon>Asteroideae</taxon>
        <taxon>Heliantheae alliance</taxon>
        <taxon>Millerieae</taxon>
        <taxon>Smallanthus</taxon>
    </lineage>
</organism>
<comment type="caution">
    <text evidence="1">The sequence shown here is derived from an EMBL/GenBank/DDBJ whole genome shotgun (WGS) entry which is preliminary data.</text>
</comment>